<dbReference type="CDD" id="cd09631">
    <property type="entry name" value="DOMON_DOH"/>
    <property type="match status" value="1"/>
</dbReference>
<evidence type="ECO:0000313" key="8">
    <source>
        <dbReference type="Proteomes" id="UP001642540"/>
    </source>
</evidence>
<keyword evidence="8" id="KW-1185">Reference proteome</keyword>
<accession>A0ABP1S218</accession>
<protein>
    <recommendedName>
        <fullName evidence="6">DOMON domain-containing protein</fullName>
    </recommendedName>
</protein>
<dbReference type="InterPro" id="IPR028460">
    <property type="entry name" value="Tbh/DBH"/>
</dbReference>
<feature type="transmembrane region" description="Helical" evidence="5">
    <location>
        <begin position="21"/>
        <end position="40"/>
    </location>
</feature>
<keyword evidence="5" id="KW-0812">Transmembrane</keyword>
<keyword evidence="5" id="KW-1133">Transmembrane helix</keyword>
<dbReference type="SMART" id="SM00664">
    <property type="entry name" value="DoH"/>
    <property type="match status" value="1"/>
</dbReference>
<dbReference type="Pfam" id="PF03351">
    <property type="entry name" value="DOMON"/>
    <property type="match status" value="1"/>
</dbReference>
<evidence type="ECO:0000256" key="1">
    <source>
        <dbReference type="ARBA" id="ARBA00010676"/>
    </source>
</evidence>
<dbReference type="InterPro" id="IPR000323">
    <property type="entry name" value="Cu2_ascorb_mOase_N"/>
</dbReference>
<dbReference type="Pfam" id="PF03712">
    <property type="entry name" value="Cu2_monoox_C"/>
    <property type="match status" value="1"/>
</dbReference>
<keyword evidence="5" id="KW-0472">Membrane</keyword>
<dbReference type="Pfam" id="PF01082">
    <property type="entry name" value="Cu2_monooxygen"/>
    <property type="match status" value="1"/>
</dbReference>
<evidence type="ECO:0000313" key="7">
    <source>
        <dbReference type="EMBL" id="CAL8141897.1"/>
    </source>
</evidence>
<reference evidence="7 8" key="1">
    <citation type="submission" date="2024-08" db="EMBL/GenBank/DDBJ databases">
        <authorList>
            <person name="Cucini C."/>
            <person name="Frati F."/>
        </authorList>
    </citation>
    <scope>NUCLEOTIDE SEQUENCE [LARGE SCALE GENOMIC DNA]</scope>
</reference>
<dbReference type="InterPro" id="IPR036939">
    <property type="entry name" value="Cu2_ascorb_mOase_N_sf"/>
</dbReference>
<dbReference type="PANTHER" id="PTHR10157">
    <property type="entry name" value="DOPAMINE BETA HYDROXYLASE RELATED"/>
    <property type="match status" value="1"/>
</dbReference>
<evidence type="ECO:0000259" key="6">
    <source>
        <dbReference type="PROSITE" id="PS50836"/>
    </source>
</evidence>
<gene>
    <name evidence="7" type="ORF">ODALV1_LOCUS28890</name>
</gene>
<evidence type="ECO:0000256" key="2">
    <source>
        <dbReference type="ARBA" id="ARBA00023157"/>
    </source>
</evidence>
<name>A0ABP1S218_9HEXA</name>
<dbReference type="InterPro" id="IPR008977">
    <property type="entry name" value="PHM/PNGase_F_dom_sf"/>
</dbReference>
<dbReference type="InterPro" id="IPR005018">
    <property type="entry name" value="DOMON_domain"/>
</dbReference>
<dbReference type="Gene3D" id="2.60.120.310">
    <property type="entry name" value="Copper type II, ascorbate-dependent monooxygenase, N-terminal domain"/>
    <property type="match status" value="1"/>
</dbReference>
<dbReference type="PRINTS" id="PR00767">
    <property type="entry name" value="DBMONOXGNASE"/>
</dbReference>
<dbReference type="EMBL" id="CAXLJM020000148">
    <property type="protein sequence ID" value="CAL8141897.1"/>
    <property type="molecule type" value="Genomic_DNA"/>
</dbReference>
<dbReference type="InterPro" id="IPR000945">
    <property type="entry name" value="DBH-like"/>
</dbReference>
<keyword evidence="2" id="KW-1015">Disulfide bond</keyword>
<feature type="domain" description="DOMON" evidence="6">
    <location>
        <begin position="55"/>
        <end position="171"/>
    </location>
</feature>
<dbReference type="InterPro" id="IPR045266">
    <property type="entry name" value="DOH_DOMON"/>
</dbReference>
<dbReference type="Gene3D" id="2.60.120.230">
    <property type="match status" value="1"/>
</dbReference>
<comment type="similarity">
    <text evidence="1">Belongs to the copper type II ascorbate-dependent monooxygenase family.</text>
</comment>
<evidence type="ECO:0000256" key="5">
    <source>
        <dbReference type="SAM" id="Phobius"/>
    </source>
</evidence>
<feature type="region of interest" description="Disordered" evidence="4">
    <location>
        <begin position="657"/>
        <end position="682"/>
    </location>
</feature>
<organism evidence="7 8">
    <name type="scientific">Orchesella dallaii</name>
    <dbReference type="NCBI Taxonomy" id="48710"/>
    <lineage>
        <taxon>Eukaryota</taxon>
        <taxon>Metazoa</taxon>
        <taxon>Ecdysozoa</taxon>
        <taxon>Arthropoda</taxon>
        <taxon>Hexapoda</taxon>
        <taxon>Collembola</taxon>
        <taxon>Entomobryomorpha</taxon>
        <taxon>Entomobryoidea</taxon>
        <taxon>Orchesellidae</taxon>
        <taxon>Orchesellinae</taxon>
        <taxon>Orchesella</taxon>
    </lineage>
</organism>
<comment type="caution">
    <text evidence="7">The sequence shown here is derived from an EMBL/GenBank/DDBJ whole genome shotgun (WGS) entry which is preliminary data.</text>
</comment>
<dbReference type="Proteomes" id="UP001642540">
    <property type="component" value="Unassembled WGS sequence"/>
</dbReference>
<dbReference type="PANTHER" id="PTHR10157:SF23">
    <property type="entry name" value="MOXD1 HOMOLOG 1"/>
    <property type="match status" value="1"/>
</dbReference>
<proteinExistence type="inferred from homology"/>
<keyword evidence="3" id="KW-0325">Glycoprotein</keyword>
<dbReference type="PROSITE" id="PS50836">
    <property type="entry name" value="DOMON"/>
    <property type="match status" value="1"/>
</dbReference>
<dbReference type="InterPro" id="IPR014784">
    <property type="entry name" value="Cu2_ascorb_mOase-like_C"/>
</dbReference>
<evidence type="ECO:0000256" key="4">
    <source>
        <dbReference type="SAM" id="MobiDB-lite"/>
    </source>
</evidence>
<dbReference type="InterPro" id="IPR024548">
    <property type="entry name" value="Cu2_monoox_C"/>
</dbReference>
<sequence length="830" mass="94567">MSFQTPSWCNYFGGVGKCVKALFVILLLHNLFLSCTSYYIDSHPYRHKQVLGPKATYVVQWAVNWKENRITFQVSAETKGWIGFGLSRNGRMDGSDVVIGGVSSSGQPYFNDAHVKGNRSVQVDNQQDWKLLGAWERGKRTYLSFTRALDTCDLQDYPITNDRIVLIWAYGDTDQVQYHAKRRGSFPIYLLDPEIASETAHSHYRQIGPHSNTILVQRWALTSTIRLPERPTSVWCSIHQGPTLGTRHDIVGMGALLPTVVARRYVQQMMVYKCTTPQQTDSLTFFQPYANTTGEECYMNENRVLPLSFCRQLIYVWGTGGRPFYFPENVGIPIGESPNEYYLLETYYDNPKNRQNVEFEAGVEFIFSHRTKLFQASLLQIGYGQFGTFMVPPNSVMNIYGSCGSKCTSLMLPKDGANVVAATLHSHSLGRRIRLQHFRNGQELPWIIKDDNYDSEFQQMRLLRTQALVLPGDQFTTQCTFHSERNRTTLSGFSSADETCMAFVYISRRIPFFRCTSEYPAERLMAKYGISNFTWDTNWQERYVTDPKQMEGSWIGDVLDKGSQFARPMSPEQLQQELQYAPHLGSCPNINDMMANAQNQLFKTFTNSWNQQGQQPVATKTPYLSTTVTYPQNAKEFHETPYCPQFEKKPTEDYKPAPLSKQSFRNPIPITTLRNPNTGYPNPRENFPILENPDYPLHQSIMDTPPQIFPLAKPIANNPVQILSITTPPPKSLGPTPIVDFAFPPGAQIQNFFHNTHFSTGPSYRIPMVRNDATTSQSQSSLNFFDQLANLFLSPSQSNEAKRSSREVETSKNGVSFQNYISDLLKKRSS</sequence>
<dbReference type="SUPFAM" id="SSF49742">
    <property type="entry name" value="PHM/PNGase F"/>
    <property type="match status" value="2"/>
</dbReference>
<evidence type="ECO:0000256" key="3">
    <source>
        <dbReference type="ARBA" id="ARBA00023180"/>
    </source>
</evidence>